<evidence type="ECO:0000313" key="3">
    <source>
        <dbReference type="EMBL" id="MVO99202.1"/>
    </source>
</evidence>
<dbReference type="OrthoDB" id="1645614at2"/>
<dbReference type="Proteomes" id="UP000490800">
    <property type="component" value="Unassembled WGS sequence"/>
</dbReference>
<keyword evidence="2" id="KW-0812">Transmembrane</keyword>
<keyword evidence="4" id="KW-1185">Reference proteome</keyword>
<protein>
    <submittedName>
        <fullName evidence="3">Sporulation protein</fullName>
    </submittedName>
</protein>
<reference evidence="3 4" key="1">
    <citation type="journal article" date="2019" name="Microorganisms">
        <title>Paenibacillus lutrae sp. nov., A Chitinolytic Species Isolated from A River Otter in Castril Natural Park, Granada, Spain.</title>
        <authorList>
            <person name="Rodriguez M."/>
            <person name="Reina J.C."/>
            <person name="Bejar V."/>
            <person name="Llamas I."/>
        </authorList>
    </citation>
    <scope>NUCLEOTIDE SEQUENCE [LARGE SCALE GENOMIC DNA]</scope>
    <source>
        <strain evidence="3 4">N10</strain>
    </source>
</reference>
<dbReference type="RefSeq" id="WP_157334072.1">
    <property type="nucleotide sequence ID" value="NZ_RHLK01000003.1"/>
</dbReference>
<keyword evidence="2" id="KW-1133">Transmembrane helix</keyword>
<feature type="transmembrane region" description="Helical" evidence="2">
    <location>
        <begin position="130"/>
        <end position="150"/>
    </location>
</feature>
<feature type="transmembrane region" description="Helical" evidence="2">
    <location>
        <begin position="353"/>
        <end position="374"/>
    </location>
</feature>
<sequence length="442" mass="46445">MPRSMTRQTNGSGYRTTLLLGAMAAALVISIIAFPDKALQASLEGITIWWNIVFPALLPFLILSELLTGLGVVHALGTLLDPLTKLLLRLPGVSGWVLAAGTLGGFPAGATLTARLRREQLITRREGERLLALSHLASPVLIITVIGTGFLHSPRLGLMLAAVHYGAALLLALALPGAPKGKTDRSDASAQGDSAGADGPAGASQPRGGGPQVPPLWKRSARTLLRARQEDGRAFGQLLGDSVVNSVQSLMIVGGYMMIFSVLIHMITFPEITDGVSRWTGITFASDLVHHLASGFFEIHLGTYGLAGPEAGKVPAGVIFASIAALLGFGGLASHAQAVSALQDTGLRYLPFLIARLLHASISYVLALLLWRTIQGPLLSGTPQLIEVSGAPYVPSAGNLYPFPSASLLAFSGIQLGMLLVLITSACLISAAIYRFKYTARR</sequence>
<feature type="compositionally biased region" description="Low complexity" evidence="1">
    <location>
        <begin position="188"/>
        <end position="206"/>
    </location>
</feature>
<gene>
    <name evidence="3" type="ORF">EDM21_06625</name>
</gene>
<feature type="transmembrane region" description="Helical" evidence="2">
    <location>
        <begin position="314"/>
        <end position="333"/>
    </location>
</feature>
<feature type="transmembrane region" description="Helical" evidence="2">
    <location>
        <begin position="156"/>
        <end position="175"/>
    </location>
</feature>
<keyword evidence="2" id="KW-0472">Membrane</keyword>
<evidence type="ECO:0000256" key="1">
    <source>
        <dbReference type="SAM" id="MobiDB-lite"/>
    </source>
</evidence>
<feature type="region of interest" description="Disordered" evidence="1">
    <location>
        <begin position="182"/>
        <end position="215"/>
    </location>
</feature>
<dbReference type="AlphaFoldDB" id="A0A7X3FGF6"/>
<feature type="transmembrane region" description="Helical" evidence="2">
    <location>
        <begin position="12"/>
        <end position="34"/>
    </location>
</feature>
<accession>A0A7X3FGF6</accession>
<dbReference type="EMBL" id="RHLK01000003">
    <property type="protein sequence ID" value="MVO99202.1"/>
    <property type="molecule type" value="Genomic_DNA"/>
</dbReference>
<evidence type="ECO:0000313" key="4">
    <source>
        <dbReference type="Proteomes" id="UP000490800"/>
    </source>
</evidence>
<comment type="caution">
    <text evidence="3">The sequence shown here is derived from an EMBL/GenBank/DDBJ whole genome shotgun (WGS) entry which is preliminary data.</text>
</comment>
<feature type="transmembrane region" description="Helical" evidence="2">
    <location>
        <begin position="46"/>
        <end position="73"/>
    </location>
</feature>
<proteinExistence type="predicted"/>
<name>A0A7X3FGF6_9BACL</name>
<evidence type="ECO:0000256" key="2">
    <source>
        <dbReference type="SAM" id="Phobius"/>
    </source>
</evidence>
<organism evidence="3 4">
    <name type="scientific">Paenibacillus lutrae</name>
    <dbReference type="NCBI Taxonomy" id="2078573"/>
    <lineage>
        <taxon>Bacteria</taxon>
        <taxon>Bacillati</taxon>
        <taxon>Bacillota</taxon>
        <taxon>Bacilli</taxon>
        <taxon>Bacillales</taxon>
        <taxon>Paenibacillaceae</taxon>
        <taxon>Paenibacillus</taxon>
    </lineage>
</organism>
<feature type="transmembrane region" description="Helical" evidence="2">
    <location>
        <begin position="93"/>
        <end position="110"/>
    </location>
</feature>
<feature type="transmembrane region" description="Helical" evidence="2">
    <location>
        <begin position="408"/>
        <end position="434"/>
    </location>
</feature>
<feature type="transmembrane region" description="Helical" evidence="2">
    <location>
        <begin position="250"/>
        <end position="269"/>
    </location>
</feature>